<evidence type="ECO:0000313" key="11">
    <source>
        <dbReference type="Proteomes" id="UP000198409"/>
    </source>
</evidence>
<keyword evidence="10" id="KW-0413">Isomerase</keyword>
<dbReference type="SUPFAM" id="SSF109998">
    <property type="entry name" value="Triger factor/SurA peptide-binding domain-like"/>
    <property type="match status" value="1"/>
</dbReference>
<dbReference type="Gene3D" id="1.10.4030.10">
    <property type="entry name" value="Porin chaperone SurA, peptide-binding domain"/>
    <property type="match status" value="1"/>
</dbReference>
<dbReference type="Proteomes" id="UP000198409">
    <property type="component" value="Unassembled WGS sequence"/>
</dbReference>
<feature type="domain" description="PpiC" evidence="9">
    <location>
        <begin position="246"/>
        <end position="364"/>
    </location>
</feature>
<sequence>MKNLRTHGKSTIVWVLMGLMVLGLGGFGVTSFSGGSTSIGSVGDTTITADEYVRALRNQLNAYQQQTGQAISMAQAQTMGLPQAVQAQLIAAAALEEQARRIGVAVGDEQVRQNILEAPAFRGPTGSFDRAAYADVLRRENLSEAEFEREVRTDEARLLIQRAVTGGVAAPKVAVDTTARWILERRDVAWRELTPDMLPTPIAEPDEATLRAWHSANADRFTAPELRKITYVWLTPEMLAPQVQLDEAALRAAYDANIDEYQRPERRLVSRLVFPSAEEAQAAKAQIDAGTAPFEAFVLERGLQPEDVEEGEVSQADLGAAGEAVFATNQTGVVGPVQTDLGPALFNIHAILEPVNTPFEDARETLRAEAAVDRAARDIEERSSDYEDLLAGGATLEQVAEETELELGSLDWSEGGEPAEGSIAGYQAFRDRAAEASEADFPELASLDDGGVFALRLDAIVPPTLRPFEDVRAEVEADWRRSETHRQLLALAEEQRLDAPAPQGQPAPEWTVAQDITRDGWIEGVPADTVARAFALSAPGEIGVVGAENRVILLRLDAITRADLAAEDSRPVGDAVKDRLDQSLQSDVFDYYARAVQREAGIRLDQSAVDAINAQVQ</sequence>
<dbReference type="Pfam" id="PF13624">
    <property type="entry name" value="SurA_N_3"/>
    <property type="match status" value="1"/>
</dbReference>
<keyword evidence="5 8" id="KW-0472">Membrane</keyword>
<keyword evidence="3 8" id="KW-0812">Transmembrane</keyword>
<comment type="similarity">
    <text evidence="7">Belongs to the PpiD chaperone family.</text>
</comment>
<dbReference type="AlphaFoldDB" id="A0A238WFZ4"/>
<name>A0A238WFZ4_9RHOB</name>
<evidence type="ECO:0000256" key="3">
    <source>
        <dbReference type="ARBA" id="ARBA00022692"/>
    </source>
</evidence>
<feature type="transmembrane region" description="Helical" evidence="8">
    <location>
        <begin position="12"/>
        <end position="32"/>
    </location>
</feature>
<keyword evidence="4 8" id="KW-1133">Transmembrane helix</keyword>
<dbReference type="EMBL" id="FZNM01000004">
    <property type="protein sequence ID" value="SNR45512.1"/>
    <property type="molecule type" value="Genomic_DNA"/>
</dbReference>
<dbReference type="InterPro" id="IPR027304">
    <property type="entry name" value="Trigger_fact/SurA_dom_sf"/>
</dbReference>
<dbReference type="RefSeq" id="WP_242626576.1">
    <property type="nucleotide sequence ID" value="NZ_FZNM01000004.1"/>
</dbReference>
<dbReference type="PANTHER" id="PTHR47529:SF1">
    <property type="entry name" value="PERIPLASMIC CHAPERONE PPID"/>
    <property type="match status" value="1"/>
</dbReference>
<keyword evidence="2" id="KW-1003">Cell membrane</keyword>
<dbReference type="PANTHER" id="PTHR47529">
    <property type="entry name" value="PEPTIDYL-PROLYL CIS-TRANS ISOMERASE D"/>
    <property type="match status" value="1"/>
</dbReference>
<evidence type="ECO:0000313" key="10">
    <source>
        <dbReference type="EMBL" id="SNR45512.1"/>
    </source>
</evidence>
<organism evidence="10 11">
    <name type="scientific">Paracoccus sediminis</name>
    <dbReference type="NCBI Taxonomy" id="1214787"/>
    <lineage>
        <taxon>Bacteria</taxon>
        <taxon>Pseudomonadati</taxon>
        <taxon>Pseudomonadota</taxon>
        <taxon>Alphaproteobacteria</taxon>
        <taxon>Rhodobacterales</taxon>
        <taxon>Paracoccaceae</taxon>
        <taxon>Paracoccus</taxon>
    </lineage>
</organism>
<comment type="subcellular location">
    <subcellularLocation>
        <location evidence="1">Cell membrane</location>
        <topology evidence="1">Single-pass type II membrane protein</topology>
    </subcellularLocation>
</comment>
<evidence type="ECO:0000259" key="9">
    <source>
        <dbReference type="Pfam" id="PF13145"/>
    </source>
</evidence>
<dbReference type="GO" id="GO:0005886">
    <property type="term" value="C:plasma membrane"/>
    <property type="evidence" value="ECO:0007669"/>
    <property type="project" value="UniProtKB-SubCell"/>
</dbReference>
<dbReference type="InterPro" id="IPR000297">
    <property type="entry name" value="PPIase_PpiC"/>
</dbReference>
<proteinExistence type="inferred from homology"/>
<keyword evidence="6" id="KW-0143">Chaperone</keyword>
<evidence type="ECO:0000256" key="5">
    <source>
        <dbReference type="ARBA" id="ARBA00023136"/>
    </source>
</evidence>
<dbReference type="InterPro" id="IPR052029">
    <property type="entry name" value="PpiD_chaperone"/>
</dbReference>
<evidence type="ECO:0000256" key="6">
    <source>
        <dbReference type="ARBA" id="ARBA00023186"/>
    </source>
</evidence>
<reference evidence="11" key="1">
    <citation type="submission" date="2017-06" db="EMBL/GenBank/DDBJ databases">
        <authorList>
            <person name="Varghese N."/>
            <person name="Submissions S."/>
        </authorList>
    </citation>
    <scope>NUCLEOTIDE SEQUENCE [LARGE SCALE GENOMIC DNA]</scope>
    <source>
        <strain evidence="11">DSM 26170</strain>
    </source>
</reference>
<evidence type="ECO:0000256" key="2">
    <source>
        <dbReference type="ARBA" id="ARBA00022475"/>
    </source>
</evidence>
<evidence type="ECO:0000256" key="7">
    <source>
        <dbReference type="ARBA" id="ARBA00038408"/>
    </source>
</evidence>
<evidence type="ECO:0000256" key="4">
    <source>
        <dbReference type="ARBA" id="ARBA00022989"/>
    </source>
</evidence>
<evidence type="ECO:0000256" key="8">
    <source>
        <dbReference type="SAM" id="Phobius"/>
    </source>
</evidence>
<accession>A0A238WFZ4</accession>
<dbReference type="SUPFAM" id="SSF54534">
    <property type="entry name" value="FKBP-like"/>
    <property type="match status" value="1"/>
</dbReference>
<evidence type="ECO:0000256" key="1">
    <source>
        <dbReference type="ARBA" id="ARBA00004401"/>
    </source>
</evidence>
<dbReference type="Pfam" id="PF13145">
    <property type="entry name" value="Rotamase_2"/>
    <property type="match status" value="1"/>
</dbReference>
<dbReference type="GO" id="GO:0003755">
    <property type="term" value="F:peptidyl-prolyl cis-trans isomerase activity"/>
    <property type="evidence" value="ECO:0007669"/>
    <property type="project" value="InterPro"/>
</dbReference>
<protein>
    <submittedName>
        <fullName evidence="10">Peptidyl-prolyl cis-trans isomerase D</fullName>
    </submittedName>
</protein>
<gene>
    <name evidence="10" type="ORF">SAMN06265378_104171</name>
</gene>